<dbReference type="OrthoDB" id="407658at2759"/>
<dbReference type="GO" id="GO:0000466">
    <property type="term" value="P:maturation of 5.8S rRNA from tricistronic rRNA transcript (SSU-rRNA, 5.8S rRNA, LSU-rRNA)"/>
    <property type="evidence" value="ECO:0007669"/>
    <property type="project" value="EnsemblFungi"/>
</dbReference>
<proteinExistence type="inferred from homology"/>
<dbReference type="PANTHER" id="PTHR12728">
    <property type="entry name" value="BRIX DOMAIN CONTAINING PROTEIN"/>
    <property type="match status" value="1"/>
</dbReference>
<protein>
    <recommendedName>
        <fullName evidence="4">Ribosome production factor 2 homolog</fullName>
    </recommendedName>
    <alternativeName>
        <fullName evidence="4">Ribosome biogenesis protein RPF2 homolog</fullName>
    </alternativeName>
</protein>
<reference evidence="8" key="1">
    <citation type="submission" date="2016-05" db="EMBL/GenBank/DDBJ databases">
        <title>Comparative genomics of biotechnologically important yeasts.</title>
        <authorList>
            <consortium name="DOE Joint Genome Institute"/>
            <person name="Riley R."/>
            <person name="Haridas S."/>
            <person name="Wolfe K.H."/>
            <person name="Lopes M.R."/>
            <person name="Hittinger C.T."/>
            <person name="Goker M."/>
            <person name="Salamov A."/>
            <person name="Wisecaver J."/>
            <person name="Long T.M."/>
            <person name="Aerts A.L."/>
            <person name="Barry K."/>
            <person name="Choi C."/>
            <person name="Clum A."/>
            <person name="Coughlan A.Y."/>
            <person name="Deshpande S."/>
            <person name="Douglass A.P."/>
            <person name="Hanson S.J."/>
            <person name="Klenk H.-P."/>
            <person name="Labutti K."/>
            <person name="Lapidus A."/>
            <person name="Lindquist E."/>
            <person name="Lipzen A."/>
            <person name="Meier-Kolthoff J.P."/>
            <person name="Ohm R.A."/>
            <person name="Otillar R.P."/>
            <person name="Pangilinan J."/>
            <person name="Peng Y."/>
            <person name="Rokas A."/>
            <person name="Rosa C.A."/>
            <person name="Scheuner C."/>
            <person name="Sibirny A.A."/>
            <person name="Slot J.C."/>
            <person name="Stielow J.B."/>
            <person name="Sun H."/>
            <person name="Kurtzman C.P."/>
            <person name="Blackwell M."/>
            <person name="Grigoriev I.V."/>
            <person name="Jeffries T.W."/>
        </authorList>
    </citation>
    <scope>NUCLEOTIDE SEQUENCE [LARGE SCALE GENOMIC DNA]</scope>
    <source>
        <strain evidence="8">NRRL Y-2460</strain>
    </source>
</reference>
<dbReference type="PROSITE" id="PS50833">
    <property type="entry name" value="BRIX"/>
    <property type="match status" value="1"/>
</dbReference>
<comment type="similarity">
    <text evidence="2 4">Belongs to the RPF2 family.</text>
</comment>
<evidence type="ECO:0000256" key="2">
    <source>
        <dbReference type="ARBA" id="ARBA00010782"/>
    </source>
</evidence>
<name>A0A1E4U2G3_PACTA</name>
<feature type="region of interest" description="Disordered" evidence="5">
    <location>
        <begin position="246"/>
        <end position="301"/>
    </location>
</feature>
<evidence type="ECO:0000313" key="7">
    <source>
        <dbReference type="EMBL" id="ODV98181.1"/>
    </source>
</evidence>
<feature type="compositionally biased region" description="Acidic residues" evidence="5">
    <location>
        <begin position="255"/>
        <end position="292"/>
    </location>
</feature>
<evidence type="ECO:0000256" key="1">
    <source>
        <dbReference type="ARBA" id="ARBA00004604"/>
    </source>
</evidence>
<comment type="subcellular location">
    <subcellularLocation>
        <location evidence="1 4">Nucleus</location>
        <location evidence="1 4">Nucleolus</location>
    </subcellularLocation>
</comment>
<evidence type="ECO:0000259" key="6">
    <source>
        <dbReference type="PROSITE" id="PS50833"/>
    </source>
</evidence>
<evidence type="ECO:0000256" key="3">
    <source>
        <dbReference type="ARBA" id="ARBA00023242"/>
    </source>
</evidence>
<evidence type="ECO:0000256" key="5">
    <source>
        <dbReference type="SAM" id="MobiDB-lite"/>
    </source>
</evidence>
<dbReference type="Proteomes" id="UP000094236">
    <property type="component" value="Unassembled WGS sequence"/>
</dbReference>
<dbReference type="InterPro" id="IPR007109">
    <property type="entry name" value="Brix"/>
</dbReference>
<dbReference type="Pfam" id="PF04427">
    <property type="entry name" value="Brix"/>
    <property type="match status" value="1"/>
</dbReference>
<dbReference type="EMBL" id="KV454011">
    <property type="protein sequence ID" value="ODV98181.1"/>
    <property type="molecule type" value="Genomic_DNA"/>
</dbReference>
<evidence type="ECO:0000313" key="8">
    <source>
        <dbReference type="Proteomes" id="UP000094236"/>
    </source>
</evidence>
<dbReference type="GO" id="GO:0005730">
    <property type="term" value="C:nucleolus"/>
    <property type="evidence" value="ECO:0007669"/>
    <property type="project" value="UniProtKB-SubCell"/>
</dbReference>
<sequence>MIRTTKPKTARSKRALAKKEPKIVENVKTALFIPGSSSNKFLHDCTVDLSNLKKPDIKRFNKKNDILAFEDASKLEFLSEKNDCSLLVLSLKPMFIFNGQIFETHPVYKHLKSLFLDFFRGEVTDLQDLSGLQHMIAISAAEVDDIDETFSKLPIVYFRVYKLKTYKSNQPKIPRVEIDEIGPRLNFKVGRYEEPSAELEKEALARPKQLEQKTKKNVETDFMGDKVAQIHLGKQDLSKLQTRKMKGLKSKYDQLSDDDDDDVDEFQDAVEDYGEEEEEEEDEEEEEEEEEQPSSKRTKLN</sequence>
<keyword evidence="3 4" id="KW-0539">Nucleus</keyword>
<feature type="domain" description="Brix" evidence="6">
    <location>
        <begin position="1"/>
        <end position="198"/>
    </location>
</feature>
<dbReference type="PANTHER" id="PTHR12728:SF0">
    <property type="entry name" value="RIBOSOME PRODUCTION FACTOR 2 HOMOLOG"/>
    <property type="match status" value="1"/>
</dbReference>
<dbReference type="STRING" id="669874.A0A1E4U2G3"/>
<dbReference type="GO" id="GO:0008097">
    <property type="term" value="F:5S rRNA binding"/>
    <property type="evidence" value="ECO:0007669"/>
    <property type="project" value="EnsemblFungi"/>
</dbReference>
<keyword evidence="8" id="KW-1185">Reference proteome</keyword>
<dbReference type="GO" id="GO:1902626">
    <property type="term" value="P:assembly of large subunit precursor of preribosome"/>
    <property type="evidence" value="ECO:0007669"/>
    <property type="project" value="EnsemblFungi"/>
</dbReference>
<dbReference type="GO" id="GO:0008312">
    <property type="term" value="F:7S RNA binding"/>
    <property type="evidence" value="ECO:0007669"/>
    <property type="project" value="EnsemblFungi"/>
</dbReference>
<evidence type="ECO:0000256" key="4">
    <source>
        <dbReference type="RuleBase" id="RU367086"/>
    </source>
</evidence>
<dbReference type="AlphaFoldDB" id="A0A1E4U2G3"/>
<organism evidence="7 8">
    <name type="scientific">Pachysolen tannophilus NRRL Y-2460</name>
    <dbReference type="NCBI Taxonomy" id="669874"/>
    <lineage>
        <taxon>Eukaryota</taxon>
        <taxon>Fungi</taxon>
        <taxon>Dikarya</taxon>
        <taxon>Ascomycota</taxon>
        <taxon>Saccharomycotina</taxon>
        <taxon>Pichiomycetes</taxon>
        <taxon>Pachysolenaceae</taxon>
        <taxon>Pachysolen</taxon>
    </lineage>
</organism>
<dbReference type="SMART" id="SM00879">
    <property type="entry name" value="Brix"/>
    <property type="match status" value="1"/>
</dbReference>
<gene>
    <name evidence="7" type="ORF">PACTADRAFT_47983</name>
</gene>
<dbReference type="GO" id="GO:0000463">
    <property type="term" value="P:maturation of LSU-rRNA from tricistronic rRNA transcript (SSU-rRNA, 5.8S rRNA, LSU-rRNA)"/>
    <property type="evidence" value="ECO:0007669"/>
    <property type="project" value="EnsemblFungi"/>
</dbReference>
<dbReference type="InterPro" id="IPR039770">
    <property type="entry name" value="Rpf2"/>
</dbReference>
<accession>A0A1E4U2G3</accession>